<name>A0A511T192_MYXFU</name>
<dbReference type="InterPro" id="IPR023459">
    <property type="entry name" value="Tscrpt_elong_fac_GreA/B_fam"/>
</dbReference>
<dbReference type="EMBL" id="BJXR01000026">
    <property type="protein sequence ID" value="GEN07920.1"/>
    <property type="molecule type" value="Genomic_DNA"/>
</dbReference>
<comment type="caution">
    <text evidence="3">The sequence shown here is derived from an EMBL/GenBank/DDBJ whole genome shotgun (WGS) entry which is preliminary data.</text>
</comment>
<reference evidence="3 4" key="1">
    <citation type="submission" date="2019-07" db="EMBL/GenBank/DDBJ databases">
        <title>Whole genome shotgun sequence of Myxococcus fulvus NBRC 100333.</title>
        <authorList>
            <person name="Hosoyama A."/>
            <person name="Uohara A."/>
            <person name="Ohji S."/>
            <person name="Ichikawa N."/>
        </authorList>
    </citation>
    <scope>NUCLEOTIDE SEQUENCE [LARGE SCALE GENOMIC DNA]</scope>
    <source>
        <strain evidence="3 4">NBRC 100333</strain>
    </source>
</reference>
<dbReference type="InterPro" id="IPR036953">
    <property type="entry name" value="GreA/GreB_C_sf"/>
</dbReference>
<dbReference type="GO" id="GO:0032784">
    <property type="term" value="P:regulation of DNA-templated transcription elongation"/>
    <property type="evidence" value="ECO:0007669"/>
    <property type="project" value="InterPro"/>
</dbReference>
<organism evidence="3 4">
    <name type="scientific">Myxococcus fulvus</name>
    <dbReference type="NCBI Taxonomy" id="33"/>
    <lineage>
        <taxon>Bacteria</taxon>
        <taxon>Pseudomonadati</taxon>
        <taxon>Myxococcota</taxon>
        <taxon>Myxococcia</taxon>
        <taxon>Myxococcales</taxon>
        <taxon>Cystobacterineae</taxon>
        <taxon>Myxococcaceae</taxon>
        <taxon>Myxococcus</taxon>
    </lineage>
</organism>
<sequence>MATENWSPRPAALQFCAIMSLDKQALLLQLAERLQQSDRLAHRAEAEAREAARSLATESEKREDGRAALEFGSLATGQANRARRVQEELQALTHFGQAPMPRFSRQGPVGLGALVDVSTEDEEGFAERTFFVLPVGAGTELTGPGGDGFLSVITPASPVGRALMGRKAGDTIEVTLAGEVREWTVLEVA</sequence>
<dbReference type="Gene3D" id="3.10.50.30">
    <property type="entry name" value="Transcription elongation factor, GreA/GreB, C-terminal domain"/>
    <property type="match status" value="1"/>
</dbReference>
<evidence type="ECO:0000313" key="4">
    <source>
        <dbReference type="Proteomes" id="UP000321514"/>
    </source>
</evidence>
<proteinExistence type="predicted"/>
<accession>A0A511T192</accession>
<evidence type="ECO:0000256" key="1">
    <source>
        <dbReference type="SAM" id="Coils"/>
    </source>
</evidence>
<dbReference type="SUPFAM" id="SSF54534">
    <property type="entry name" value="FKBP-like"/>
    <property type="match status" value="1"/>
</dbReference>
<dbReference type="PIRSF" id="PIRSF006092">
    <property type="entry name" value="GreA_GreB"/>
    <property type="match status" value="1"/>
</dbReference>
<feature type="coiled-coil region" evidence="1">
    <location>
        <begin position="27"/>
        <end position="61"/>
    </location>
</feature>
<dbReference type="Pfam" id="PF01272">
    <property type="entry name" value="GreA_GreB"/>
    <property type="match status" value="1"/>
</dbReference>
<dbReference type="GO" id="GO:0003677">
    <property type="term" value="F:DNA binding"/>
    <property type="evidence" value="ECO:0007669"/>
    <property type="project" value="InterPro"/>
</dbReference>
<dbReference type="GO" id="GO:0070063">
    <property type="term" value="F:RNA polymerase binding"/>
    <property type="evidence" value="ECO:0007669"/>
    <property type="project" value="InterPro"/>
</dbReference>
<dbReference type="AlphaFoldDB" id="A0A511T192"/>
<dbReference type="InterPro" id="IPR001437">
    <property type="entry name" value="Tscrpt_elong_fac_GreA/B_C"/>
</dbReference>
<feature type="domain" description="Transcription elongation factor GreA/GreB C-terminal" evidence="2">
    <location>
        <begin position="150"/>
        <end position="188"/>
    </location>
</feature>
<dbReference type="STRING" id="1334629.MFUL124B02_01160"/>
<keyword evidence="1" id="KW-0175">Coiled coil</keyword>
<evidence type="ECO:0000259" key="2">
    <source>
        <dbReference type="Pfam" id="PF01272"/>
    </source>
</evidence>
<protein>
    <recommendedName>
        <fullName evidence="2">Transcription elongation factor GreA/GreB C-terminal domain-containing protein</fullName>
    </recommendedName>
</protein>
<evidence type="ECO:0000313" key="3">
    <source>
        <dbReference type="EMBL" id="GEN07920.1"/>
    </source>
</evidence>
<gene>
    <name evidence="3" type="ORF">MFU01_29570</name>
</gene>
<dbReference type="Proteomes" id="UP000321514">
    <property type="component" value="Unassembled WGS sequence"/>
</dbReference>